<protein>
    <submittedName>
        <fullName evidence="2">Uncharacterized protein</fullName>
    </submittedName>
</protein>
<reference evidence="2" key="1">
    <citation type="submission" date="2022-05" db="EMBL/GenBank/DDBJ databases">
        <authorList>
            <person name="Jo J.-H."/>
            <person name="Im W.-T."/>
        </authorList>
    </citation>
    <scope>NUCLEOTIDE SEQUENCE</scope>
    <source>
        <strain evidence="2">SE158</strain>
    </source>
</reference>
<name>A0ABT0RLY3_9SPHN</name>
<sequence>MAGKAMRAAKPLGLVALGWVLASLYILGPRIAINRGLDLGYSLAGWVGSFFG</sequence>
<keyword evidence="1" id="KW-0472">Membrane</keyword>
<organism evidence="2 3">
    <name type="scientific">Sphingomonas alba</name>
    <dbReference type="NCBI Taxonomy" id="2908208"/>
    <lineage>
        <taxon>Bacteria</taxon>
        <taxon>Pseudomonadati</taxon>
        <taxon>Pseudomonadota</taxon>
        <taxon>Alphaproteobacteria</taxon>
        <taxon>Sphingomonadales</taxon>
        <taxon>Sphingomonadaceae</taxon>
        <taxon>Sphingomonas</taxon>
    </lineage>
</organism>
<evidence type="ECO:0000313" key="2">
    <source>
        <dbReference type="EMBL" id="MCL6683600.1"/>
    </source>
</evidence>
<evidence type="ECO:0000256" key="1">
    <source>
        <dbReference type="SAM" id="Phobius"/>
    </source>
</evidence>
<keyword evidence="1" id="KW-1133">Transmembrane helix</keyword>
<feature type="transmembrane region" description="Helical" evidence="1">
    <location>
        <begin position="12"/>
        <end position="33"/>
    </location>
</feature>
<proteinExistence type="predicted"/>
<comment type="caution">
    <text evidence="2">The sequence shown here is derived from an EMBL/GenBank/DDBJ whole genome shotgun (WGS) entry which is preliminary data.</text>
</comment>
<gene>
    <name evidence="2" type="ORF">LZ536_06760</name>
</gene>
<dbReference type="RefSeq" id="WP_249847649.1">
    <property type="nucleotide sequence ID" value="NZ_JAMGBD010000001.1"/>
</dbReference>
<dbReference type="EMBL" id="JAMGBD010000001">
    <property type="protein sequence ID" value="MCL6683600.1"/>
    <property type="molecule type" value="Genomic_DNA"/>
</dbReference>
<dbReference type="Proteomes" id="UP001165363">
    <property type="component" value="Unassembled WGS sequence"/>
</dbReference>
<keyword evidence="1" id="KW-0812">Transmembrane</keyword>
<keyword evidence="3" id="KW-1185">Reference proteome</keyword>
<accession>A0ABT0RLY3</accession>
<evidence type="ECO:0000313" key="3">
    <source>
        <dbReference type="Proteomes" id="UP001165363"/>
    </source>
</evidence>